<protein>
    <recommendedName>
        <fullName evidence="4">DUF3447 domain-containing protein</fullName>
    </recommendedName>
</protein>
<evidence type="ECO:0000313" key="3">
    <source>
        <dbReference type="Proteomes" id="UP000179807"/>
    </source>
</evidence>
<proteinExistence type="predicted"/>
<dbReference type="AlphaFoldDB" id="A0A1J4KCY6"/>
<reference evidence="2" key="1">
    <citation type="submission" date="2016-10" db="EMBL/GenBank/DDBJ databases">
        <authorList>
            <person name="Benchimol M."/>
            <person name="Almeida L.G."/>
            <person name="Vasconcelos A.T."/>
            <person name="Perreira-Neves A."/>
            <person name="Rosa I.A."/>
            <person name="Tasca T."/>
            <person name="Bogo M.R."/>
            <person name="de Souza W."/>
        </authorList>
    </citation>
    <scope>NUCLEOTIDE SEQUENCE [LARGE SCALE GENOMIC DNA]</scope>
    <source>
        <strain evidence="2">K</strain>
    </source>
</reference>
<dbReference type="SUPFAM" id="SSF48403">
    <property type="entry name" value="Ankyrin repeat"/>
    <property type="match status" value="1"/>
</dbReference>
<dbReference type="EMBL" id="MLAK01000657">
    <property type="protein sequence ID" value="OHT08800.1"/>
    <property type="molecule type" value="Genomic_DNA"/>
</dbReference>
<evidence type="ECO:0000313" key="2">
    <source>
        <dbReference type="EMBL" id="OHT08800.1"/>
    </source>
</evidence>
<accession>A0A1J4KCY6</accession>
<sequence length="586" mass="68324">MIVWETVYISELMKNVKDSSDEDESENEIVKESSSPTNSFTYFSYDDLPEETYRYQYLTVGPRISPFLLKDEFFYSSSTNSRQVVMNLIFNGKEINIRCPFQTATTLSSEVSHFYSHNSDDTVYSKEIEIDEFQYTDKSFNLIYNLFRGEKVQIRQDNVELLKAISKILGISELSHFIHSYESELSSIESFISKNSELIDELKQIEEVFLNLSFNSFVNAKLKILNSKLITTNDGIDEIVTTAISSSVWNPNSIELLVELCLTLSNYASSENKLDQLIPKISSTLLSRFDPNFHFLIFKFFDLGFISDKNLRQALRYYKNDLMYCYFAPEVEKMDHDIITSIIGVSKMAIKPKWLDSFINDLPQLRDNNWELHKRLRKNGRNHYDIYNVILEDDLNQLQTMLSKMDFNYDYELPNSIFDRSFNFFRENSKSTKTPLIELTAFHNSPKCFKHFFINKAKVPENIARYAVAGGNIEIIHLLQRFNRDVDEFQLDLSLPKKIDFNPAIEISARMMKNHLLKWLWEEFPIDSVNLHTSLIEASKYSNLDGMLYCLLQGVDINSIGTYGSSFIFIFHLFSTFLLSTILLKH</sequence>
<dbReference type="InterPro" id="IPR036770">
    <property type="entry name" value="Ankyrin_rpt-contain_sf"/>
</dbReference>
<evidence type="ECO:0000256" key="1">
    <source>
        <dbReference type="SAM" id="Phobius"/>
    </source>
</evidence>
<dbReference type="Proteomes" id="UP000179807">
    <property type="component" value="Unassembled WGS sequence"/>
</dbReference>
<keyword evidence="1" id="KW-0472">Membrane</keyword>
<gene>
    <name evidence="2" type="ORF">TRFO_22547</name>
</gene>
<feature type="transmembrane region" description="Helical" evidence="1">
    <location>
        <begin position="563"/>
        <end position="584"/>
    </location>
</feature>
<evidence type="ECO:0008006" key="4">
    <source>
        <dbReference type="Google" id="ProtNLM"/>
    </source>
</evidence>
<keyword evidence="3" id="KW-1185">Reference proteome</keyword>
<dbReference type="PANTHER" id="PTHR24159">
    <property type="match status" value="1"/>
</dbReference>
<dbReference type="GeneID" id="94837319"/>
<name>A0A1J4KCY6_9EUKA</name>
<keyword evidence="1" id="KW-1133">Transmembrane helix</keyword>
<dbReference type="PANTHER" id="PTHR24159:SF5">
    <property type="entry name" value="ANK_REP_REGION DOMAIN-CONTAINING PROTEIN"/>
    <property type="match status" value="1"/>
</dbReference>
<comment type="caution">
    <text evidence="2">The sequence shown here is derived from an EMBL/GenBank/DDBJ whole genome shotgun (WGS) entry which is preliminary data.</text>
</comment>
<organism evidence="2 3">
    <name type="scientific">Tritrichomonas foetus</name>
    <dbReference type="NCBI Taxonomy" id="1144522"/>
    <lineage>
        <taxon>Eukaryota</taxon>
        <taxon>Metamonada</taxon>
        <taxon>Parabasalia</taxon>
        <taxon>Tritrichomonadida</taxon>
        <taxon>Tritrichomonadidae</taxon>
        <taxon>Tritrichomonas</taxon>
    </lineage>
</organism>
<dbReference type="VEuPathDB" id="TrichDB:TRFO_22547"/>
<dbReference type="RefSeq" id="XP_068361936.1">
    <property type="nucleotide sequence ID" value="XM_068502615.1"/>
</dbReference>
<keyword evidence="1" id="KW-0812">Transmembrane</keyword>